<evidence type="ECO:0000313" key="1">
    <source>
        <dbReference type="EMBL" id="GIO51973.1"/>
    </source>
</evidence>
<keyword evidence="2" id="KW-1185">Reference proteome</keyword>
<gene>
    <name evidence="1" type="ORF">J21TS7_02910</name>
</gene>
<dbReference type="Proteomes" id="UP000676601">
    <property type="component" value="Unassembled WGS sequence"/>
</dbReference>
<name>A0ABQ4L7Q0_9BACL</name>
<protein>
    <submittedName>
        <fullName evidence="1">Uncharacterized protein</fullName>
    </submittedName>
</protein>
<accession>A0ABQ4L7Q0</accession>
<dbReference type="InterPro" id="IPR029058">
    <property type="entry name" value="AB_hydrolase_fold"/>
</dbReference>
<evidence type="ECO:0000313" key="2">
    <source>
        <dbReference type="Proteomes" id="UP000676601"/>
    </source>
</evidence>
<reference evidence="1 2" key="1">
    <citation type="submission" date="2021-03" db="EMBL/GenBank/DDBJ databases">
        <title>Antimicrobial resistance genes in bacteria isolated from Japanese honey, and their potential for conferring macrolide and lincosamide resistance in the American foulbrood pathogen Paenibacillus larvae.</title>
        <authorList>
            <person name="Okamoto M."/>
            <person name="Kumagai M."/>
            <person name="Kanamori H."/>
            <person name="Takamatsu D."/>
        </authorList>
    </citation>
    <scope>NUCLEOTIDE SEQUENCE [LARGE SCALE GENOMIC DNA]</scope>
    <source>
        <strain evidence="1 2">J21TS7</strain>
    </source>
</reference>
<dbReference type="SUPFAM" id="SSF53474">
    <property type="entry name" value="alpha/beta-Hydrolases"/>
    <property type="match status" value="1"/>
</dbReference>
<proteinExistence type="predicted"/>
<dbReference type="RefSeq" id="WP_244879163.1">
    <property type="nucleotide sequence ID" value="NZ_BORU01000001.1"/>
</dbReference>
<comment type="caution">
    <text evidence="1">The sequence shown here is derived from an EMBL/GenBank/DDBJ whole genome shotgun (WGS) entry which is preliminary data.</text>
</comment>
<dbReference type="EMBL" id="BORU01000001">
    <property type="protein sequence ID" value="GIO51973.1"/>
    <property type="molecule type" value="Genomic_DNA"/>
</dbReference>
<dbReference type="Pfam" id="PF03403">
    <property type="entry name" value="PAF-AH_p_II"/>
    <property type="match status" value="1"/>
</dbReference>
<sequence length="87" mass="9605">MEQGRNIGKVWSGDVRFVLDKLAAVNSRVNAAGLEWMMDMERIGIMGHSFDGATTFDASYTDDRIKAGIDMDGTVCGSTMKFTQSKY</sequence>
<organism evidence="1 2">
    <name type="scientific">Paenibacillus cineris</name>
    <dbReference type="NCBI Taxonomy" id="237530"/>
    <lineage>
        <taxon>Bacteria</taxon>
        <taxon>Bacillati</taxon>
        <taxon>Bacillota</taxon>
        <taxon>Bacilli</taxon>
        <taxon>Bacillales</taxon>
        <taxon>Paenibacillaceae</taxon>
        <taxon>Paenibacillus</taxon>
    </lineage>
</organism>
<dbReference type="Gene3D" id="3.40.50.1820">
    <property type="entry name" value="alpha/beta hydrolase"/>
    <property type="match status" value="1"/>
</dbReference>